<keyword evidence="4 5" id="KW-0472">Membrane</keyword>
<comment type="caution">
    <text evidence="7">The sequence shown here is derived from an EMBL/GenBank/DDBJ whole genome shotgun (WGS) entry which is preliminary data.</text>
</comment>
<keyword evidence="3 5" id="KW-1133">Transmembrane helix</keyword>
<feature type="transmembrane region" description="Helical" evidence="5">
    <location>
        <begin position="122"/>
        <end position="142"/>
    </location>
</feature>
<feature type="domain" description="MARVEL" evidence="6">
    <location>
        <begin position="8"/>
        <end position="136"/>
    </location>
</feature>
<sequence>MALARPVSLLIRSLELVAAVIIAGITGWYVRRLHPTFSSWSLSRLIYTLVLAALSILLSLLWLVPFSWALTHWPVDVVLSIAWFISFGLLIDWSDGSCYHPSRWRGVSPWLASCSRYKTTEAFVFLSALLWLASALVGRFWFG</sequence>
<dbReference type="InterPro" id="IPR008253">
    <property type="entry name" value="Marvel"/>
</dbReference>
<evidence type="ECO:0000256" key="5">
    <source>
        <dbReference type="SAM" id="Phobius"/>
    </source>
</evidence>
<keyword evidence="2 5" id="KW-0812">Transmembrane</keyword>
<evidence type="ECO:0000256" key="3">
    <source>
        <dbReference type="ARBA" id="ARBA00022989"/>
    </source>
</evidence>
<name>A0A0M8MWM5_ESCWE</name>
<keyword evidence="8" id="KW-1185">Reference proteome</keyword>
<feature type="transmembrane region" description="Helical" evidence="5">
    <location>
        <begin position="6"/>
        <end position="30"/>
    </location>
</feature>
<dbReference type="PANTHER" id="PTHR39608">
    <property type="entry name" value="INTEGRAL MEMBRANE PROTEIN (AFU_ORTHOLOGUE AFUA_5G08640)"/>
    <property type="match status" value="1"/>
</dbReference>
<dbReference type="EMBL" id="LGSR01000018">
    <property type="protein sequence ID" value="KOS20158.1"/>
    <property type="molecule type" value="Genomic_DNA"/>
</dbReference>
<evidence type="ECO:0000256" key="2">
    <source>
        <dbReference type="ARBA" id="ARBA00022692"/>
    </source>
</evidence>
<dbReference type="Pfam" id="PF01284">
    <property type="entry name" value="MARVEL"/>
    <property type="match status" value="1"/>
</dbReference>
<reference evidence="7 8" key="1">
    <citation type="submission" date="2015-07" db="EMBL/GenBank/DDBJ databases">
        <title>The genome of the fungus Escovopsis weberi, a specialized disease agent of ant agriculture.</title>
        <authorList>
            <person name="de Man T.J."/>
            <person name="Stajich J.E."/>
            <person name="Kubicek C.P."/>
            <person name="Chenthamara K."/>
            <person name="Atanasova L."/>
            <person name="Druzhinina I.S."/>
            <person name="Birnbaum S."/>
            <person name="Barribeau S.M."/>
            <person name="Teiling C."/>
            <person name="Suen G."/>
            <person name="Currie C."/>
            <person name="Gerardo N.M."/>
        </authorList>
    </citation>
    <scope>NUCLEOTIDE SEQUENCE [LARGE SCALE GENOMIC DNA]</scope>
</reference>
<evidence type="ECO:0000256" key="1">
    <source>
        <dbReference type="ARBA" id="ARBA00004141"/>
    </source>
</evidence>
<feature type="transmembrane region" description="Helical" evidence="5">
    <location>
        <begin position="42"/>
        <end position="64"/>
    </location>
</feature>
<evidence type="ECO:0000256" key="4">
    <source>
        <dbReference type="ARBA" id="ARBA00023136"/>
    </source>
</evidence>
<evidence type="ECO:0000313" key="7">
    <source>
        <dbReference type="EMBL" id="KOS20158.1"/>
    </source>
</evidence>
<accession>A0A0M8MWM5</accession>
<dbReference type="PANTHER" id="PTHR39608:SF1">
    <property type="entry name" value="INTEGRAL MEMBRANE PROTEIN (AFU_ORTHOLOGUE AFUA_5G08640)"/>
    <property type="match status" value="1"/>
</dbReference>
<dbReference type="Proteomes" id="UP000053831">
    <property type="component" value="Unassembled WGS sequence"/>
</dbReference>
<evidence type="ECO:0000259" key="6">
    <source>
        <dbReference type="Pfam" id="PF01284"/>
    </source>
</evidence>
<evidence type="ECO:0000313" key="8">
    <source>
        <dbReference type="Proteomes" id="UP000053831"/>
    </source>
</evidence>
<protein>
    <recommendedName>
        <fullName evidence="6">MARVEL domain-containing protein</fullName>
    </recommendedName>
</protein>
<dbReference type="OrthoDB" id="4074965at2759"/>
<organism evidence="7 8">
    <name type="scientific">Escovopsis weberi</name>
    <dbReference type="NCBI Taxonomy" id="150374"/>
    <lineage>
        <taxon>Eukaryota</taxon>
        <taxon>Fungi</taxon>
        <taxon>Dikarya</taxon>
        <taxon>Ascomycota</taxon>
        <taxon>Pezizomycotina</taxon>
        <taxon>Sordariomycetes</taxon>
        <taxon>Hypocreomycetidae</taxon>
        <taxon>Hypocreales</taxon>
        <taxon>Hypocreaceae</taxon>
        <taxon>Escovopsis</taxon>
    </lineage>
</organism>
<feature type="transmembrane region" description="Helical" evidence="5">
    <location>
        <begin position="70"/>
        <end position="93"/>
    </location>
</feature>
<dbReference type="AlphaFoldDB" id="A0A0M8MWM5"/>
<proteinExistence type="predicted"/>
<dbReference type="GO" id="GO:0016020">
    <property type="term" value="C:membrane"/>
    <property type="evidence" value="ECO:0007669"/>
    <property type="project" value="UniProtKB-SubCell"/>
</dbReference>
<gene>
    <name evidence="7" type="ORF">ESCO_006284</name>
</gene>
<comment type="subcellular location">
    <subcellularLocation>
        <location evidence="1">Membrane</location>
        <topology evidence="1">Multi-pass membrane protein</topology>
    </subcellularLocation>
</comment>